<reference evidence="2 3" key="1">
    <citation type="journal article" date="2022" name="bioRxiv">
        <title>Genomics of Preaxostyla Flagellates Illuminates Evolutionary Transitions and the Path Towards Mitochondrial Loss.</title>
        <authorList>
            <person name="Novak L.V.F."/>
            <person name="Treitli S.C."/>
            <person name="Pyrih J."/>
            <person name="Halakuc P."/>
            <person name="Pipaliya S.V."/>
            <person name="Vacek V."/>
            <person name="Brzon O."/>
            <person name="Soukal P."/>
            <person name="Eme L."/>
            <person name="Dacks J.B."/>
            <person name="Karnkowska A."/>
            <person name="Elias M."/>
            <person name="Hampl V."/>
        </authorList>
    </citation>
    <scope>NUCLEOTIDE SEQUENCE [LARGE SCALE GENOMIC DNA]</scope>
    <source>
        <strain evidence="2">NAU3</strain>
        <tissue evidence="2">Gut</tissue>
    </source>
</reference>
<comment type="caution">
    <text evidence="2">The sequence shown here is derived from an EMBL/GenBank/DDBJ whole genome shotgun (WGS) entry which is preliminary data.</text>
</comment>
<proteinExistence type="predicted"/>
<accession>A0ABQ9Y674</accession>
<organism evidence="2 3">
    <name type="scientific">Blattamonas nauphoetae</name>
    <dbReference type="NCBI Taxonomy" id="2049346"/>
    <lineage>
        <taxon>Eukaryota</taxon>
        <taxon>Metamonada</taxon>
        <taxon>Preaxostyla</taxon>
        <taxon>Oxymonadida</taxon>
        <taxon>Blattamonas</taxon>
    </lineage>
</organism>
<feature type="region of interest" description="Disordered" evidence="1">
    <location>
        <begin position="1"/>
        <end position="23"/>
    </location>
</feature>
<feature type="compositionally biased region" description="Basic residues" evidence="1">
    <location>
        <begin position="1"/>
        <end position="12"/>
    </location>
</feature>
<dbReference type="EMBL" id="JARBJD010000031">
    <property type="protein sequence ID" value="KAK2959263.1"/>
    <property type="molecule type" value="Genomic_DNA"/>
</dbReference>
<protein>
    <submittedName>
        <fullName evidence="2">Uncharacterized protein</fullName>
    </submittedName>
</protein>
<evidence type="ECO:0000256" key="1">
    <source>
        <dbReference type="SAM" id="MobiDB-lite"/>
    </source>
</evidence>
<dbReference type="Proteomes" id="UP001281761">
    <property type="component" value="Unassembled WGS sequence"/>
</dbReference>
<gene>
    <name evidence="2" type="ORF">BLNAU_5821</name>
</gene>
<evidence type="ECO:0000313" key="2">
    <source>
        <dbReference type="EMBL" id="KAK2959263.1"/>
    </source>
</evidence>
<sequence length="91" mass="9916">MKPKRSQKTTKKKKDEAKEEIDEPPKLSALIPINDDLSKDVVLLSLLSIDAELCLDIATSGCVDGLSLPPRLSPSPLKPSFDESTTVLLEN</sequence>
<name>A0ABQ9Y674_9EUKA</name>
<keyword evidence="3" id="KW-1185">Reference proteome</keyword>
<evidence type="ECO:0000313" key="3">
    <source>
        <dbReference type="Proteomes" id="UP001281761"/>
    </source>
</evidence>